<dbReference type="Proteomes" id="UP000291116">
    <property type="component" value="Unassembled WGS sequence"/>
</dbReference>
<keyword evidence="2" id="KW-0732">Signal</keyword>
<dbReference type="AlphaFoldDB" id="A0A448Z0B2"/>
<proteinExistence type="predicted"/>
<dbReference type="EMBL" id="CAACVS010000060">
    <property type="protein sequence ID" value="VEU35537.1"/>
    <property type="molecule type" value="Genomic_DNA"/>
</dbReference>
<dbReference type="OrthoDB" id="44190at2759"/>
<feature type="signal peptide" evidence="2">
    <location>
        <begin position="1"/>
        <end position="34"/>
    </location>
</feature>
<keyword evidence="4" id="KW-1185">Reference proteome</keyword>
<feature type="region of interest" description="Disordered" evidence="1">
    <location>
        <begin position="35"/>
        <end position="62"/>
    </location>
</feature>
<evidence type="ECO:0000256" key="1">
    <source>
        <dbReference type="SAM" id="MobiDB-lite"/>
    </source>
</evidence>
<feature type="chain" id="PRO_5019078147" description="Plastid lipid-associated protein/fibrillin conserved domain-containing protein" evidence="2">
    <location>
        <begin position="35"/>
        <end position="262"/>
    </location>
</feature>
<gene>
    <name evidence="3" type="ORF">PSNMU_V1.4_AUG-EV-PASAV3_0021860</name>
</gene>
<evidence type="ECO:0008006" key="5">
    <source>
        <dbReference type="Google" id="ProtNLM"/>
    </source>
</evidence>
<name>A0A448Z0B2_9STRA</name>
<evidence type="ECO:0000313" key="4">
    <source>
        <dbReference type="Proteomes" id="UP000291116"/>
    </source>
</evidence>
<accession>A0A448Z0B2</accession>
<sequence length="262" mass="28498">MRTHARRKSPRGLARILALALAVALSYRIPGCDGWSPGVPGTPDPPSAASKQKPKERKRVTLSSREYAEAMSAIDRSSGSGTPVEGLYEAVRLIDKNARHVYPDEASKEDLWTRAYGSWKLVLATGGGRQTTFKPVPVFAFAMLDETTFGNGVGLNEHRVLLSLRGRHELLTRRRQMVIGIDDVFLGSKRVTGSLPGFAGRALGLGKRRTDYEAEKRRPPAFVFLAASETSLVARGGSGGIAIWTRLEEDIRPAAYGDDAPP</sequence>
<evidence type="ECO:0000256" key="2">
    <source>
        <dbReference type="SAM" id="SignalP"/>
    </source>
</evidence>
<protein>
    <recommendedName>
        <fullName evidence="5">Plastid lipid-associated protein/fibrillin conserved domain-containing protein</fullName>
    </recommendedName>
</protein>
<organism evidence="3 4">
    <name type="scientific">Pseudo-nitzschia multistriata</name>
    <dbReference type="NCBI Taxonomy" id="183589"/>
    <lineage>
        <taxon>Eukaryota</taxon>
        <taxon>Sar</taxon>
        <taxon>Stramenopiles</taxon>
        <taxon>Ochrophyta</taxon>
        <taxon>Bacillariophyta</taxon>
        <taxon>Bacillariophyceae</taxon>
        <taxon>Bacillariophycidae</taxon>
        <taxon>Bacillariales</taxon>
        <taxon>Bacillariaceae</taxon>
        <taxon>Pseudo-nitzschia</taxon>
    </lineage>
</organism>
<reference evidence="3 4" key="1">
    <citation type="submission" date="2019-01" db="EMBL/GenBank/DDBJ databases">
        <authorList>
            <person name="Ferrante I. M."/>
        </authorList>
    </citation>
    <scope>NUCLEOTIDE SEQUENCE [LARGE SCALE GENOMIC DNA]</scope>
    <source>
        <strain evidence="3 4">B856</strain>
    </source>
</reference>
<evidence type="ECO:0000313" key="3">
    <source>
        <dbReference type="EMBL" id="VEU35537.1"/>
    </source>
</evidence>